<dbReference type="Pfam" id="PF01797">
    <property type="entry name" value="Y1_Tnp"/>
    <property type="match status" value="1"/>
</dbReference>
<reference evidence="3" key="1">
    <citation type="submission" date="2016-10" db="EMBL/GenBank/DDBJ databases">
        <authorList>
            <person name="Varghese N."/>
            <person name="Submissions S."/>
        </authorList>
    </citation>
    <scope>NUCLEOTIDE SEQUENCE [LARGE SCALE GENOMIC DNA]</scope>
    <source>
        <strain evidence="3">CECT 8338</strain>
    </source>
</reference>
<evidence type="ECO:0000313" key="2">
    <source>
        <dbReference type="EMBL" id="SDT88720.1"/>
    </source>
</evidence>
<dbReference type="PANTHER" id="PTHR34322:SF2">
    <property type="entry name" value="TRANSPOSASE IS200-LIKE DOMAIN-CONTAINING PROTEIN"/>
    <property type="match status" value="1"/>
</dbReference>
<dbReference type="GO" id="GO:0006313">
    <property type="term" value="P:DNA transposition"/>
    <property type="evidence" value="ECO:0007669"/>
    <property type="project" value="InterPro"/>
</dbReference>
<dbReference type="InterPro" id="IPR002686">
    <property type="entry name" value="Transposase_17"/>
</dbReference>
<protein>
    <submittedName>
        <fullName evidence="2">Transposase IS200 like</fullName>
    </submittedName>
</protein>
<feature type="domain" description="Transposase IS200-like" evidence="1">
    <location>
        <begin position="9"/>
        <end position="117"/>
    </location>
</feature>
<dbReference type="GO" id="GO:0004803">
    <property type="term" value="F:transposase activity"/>
    <property type="evidence" value="ECO:0007669"/>
    <property type="project" value="InterPro"/>
</dbReference>
<gene>
    <name evidence="2" type="ORF">SAMN05216210_0196</name>
</gene>
<dbReference type="AlphaFoldDB" id="A0A1H2E0N5"/>
<dbReference type="InterPro" id="IPR036515">
    <property type="entry name" value="Transposase_17_sf"/>
</dbReference>
<organism evidence="2 3">
    <name type="scientific">Halopseudomonas salegens</name>
    <dbReference type="NCBI Taxonomy" id="1434072"/>
    <lineage>
        <taxon>Bacteria</taxon>
        <taxon>Pseudomonadati</taxon>
        <taxon>Pseudomonadota</taxon>
        <taxon>Gammaproteobacteria</taxon>
        <taxon>Pseudomonadales</taxon>
        <taxon>Pseudomonadaceae</taxon>
        <taxon>Halopseudomonas</taxon>
    </lineage>
</organism>
<dbReference type="PANTHER" id="PTHR34322">
    <property type="entry name" value="TRANSPOSASE, Y1_TNP DOMAIN-CONTAINING"/>
    <property type="match status" value="1"/>
</dbReference>
<dbReference type="Gene3D" id="3.30.70.1290">
    <property type="entry name" value="Transposase IS200-like"/>
    <property type="match status" value="1"/>
</dbReference>
<dbReference type="EMBL" id="LT629787">
    <property type="protein sequence ID" value="SDT88720.1"/>
    <property type="molecule type" value="Genomic_DNA"/>
</dbReference>
<proteinExistence type="predicted"/>
<dbReference type="STRING" id="1434072.SAMN05216210_0196"/>
<dbReference type="Proteomes" id="UP000243924">
    <property type="component" value="Chromosome I"/>
</dbReference>
<evidence type="ECO:0000313" key="3">
    <source>
        <dbReference type="Proteomes" id="UP000243924"/>
    </source>
</evidence>
<sequence length="142" mass="15845">MPRMGRVVLPNYPHHVVQRGHNRQVVFACEDDFQRYLSDMRELKEAFQIKLYAWCLMTNHVHLLVCPESAAGLGQFMKSLAARATREGVQNSVSPTAASQTDVFVQALGEVDGHLRQRQVPVLNGVGPALGCLEYTGIEQLQ</sequence>
<name>A0A1H2E0N5_9GAMM</name>
<accession>A0A1H2E0N5</accession>
<dbReference type="GO" id="GO:0003677">
    <property type="term" value="F:DNA binding"/>
    <property type="evidence" value="ECO:0007669"/>
    <property type="project" value="InterPro"/>
</dbReference>
<evidence type="ECO:0000259" key="1">
    <source>
        <dbReference type="SMART" id="SM01321"/>
    </source>
</evidence>
<dbReference type="SMART" id="SM01321">
    <property type="entry name" value="Y1_Tnp"/>
    <property type="match status" value="1"/>
</dbReference>
<dbReference type="SUPFAM" id="SSF143422">
    <property type="entry name" value="Transposase IS200-like"/>
    <property type="match status" value="1"/>
</dbReference>
<keyword evidence="3" id="KW-1185">Reference proteome</keyword>